<evidence type="ECO:0000313" key="5">
    <source>
        <dbReference type="EMBL" id="KAL0166463.1"/>
    </source>
</evidence>
<proteinExistence type="inferred from homology"/>
<evidence type="ECO:0000256" key="1">
    <source>
        <dbReference type="ARBA" id="ARBA00010845"/>
    </source>
</evidence>
<protein>
    <recommendedName>
        <fullName evidence="4">Shugoshin C-terminal domain-containing protein</fullName>
    </recommendedName>
</protein>
<accession>A0ABD0NX53</accession>
<organism evidence="5 6">
    <name type="scientific">Cirrhinus mrigala</name>
    <name type="common">Mrigala</name>
    <dbReference type="NCBI Taxonomy" id="683832"/>
    <lineage>
        <taxon>Eukaryota</taxon>
        <taxon>Metazoa</taxon>
        <taxon>Chordata</taxon>
        <taxon>Craniata</taxon>
        <taxon>Vertebrata</taxon>
        <taxon>Euteleostomi</taxon>
        <taxon>Actinopterygii</taxon>
        <taxon>Neopterygii</taxon>
        <taxon>Teleostei</taxon>
        <taxon>Ostariophysi</taxon>
        <taxon>Cypriniformes</taxon>
        <taxon>Cyprinidae</taxon>
        <taxon>Labeoninae</taxon>
        <taxon>Labeonini</taxon>
        <taxon>Cirrhinus</taxon>
    </lineage>
</organism>
<dbReference type="Proteomes" id="UP001529510">
    <property type="component" value="Unassembled WGS sequence"/>
</dbReference>
<keyword evidence="6" id="KW-1185">Reference proteome</keyword>
<dbReference type="GO" id="GO:0007059">
    <property type="term" value="P:chromosome segregation"/>
    <property type="evidence" value="ECO:0007669"/>
    <property type="project" value="UniProtKB-KW"/>
</dbReference>
<feature type="non-terminal residue" evidence="5">
    <location>
        <position position="1"/>
    </location>
</feature>
<feature type="compositionally biased region" description="Polar residues" evidence="3">
    <location>
        <begin position="43"/>
        <end position="55"/>
    </location>
</feature>
<feature type="non-terminal residue" evidence="5">
    <location>
        <position position="55"/>
    </location>
</feature>
<gene>
    <name evidence="5" type="ORF">M9458_038307</name>
</gene>
<feature type="region of interest" description="Disordered" evidence="3">
    <location>
        <begin position="24"/>
        <end position="55"/>
    </location>
</feature>
<dbReference type="Pfam" id="PF07557">
    <property type="entry name" value="Shugoshin_C"/>
    <property type="match status" value="1"/>
</dbReference>
<keyword evidence="2" id="KW-0159">Chromosome partition</keyword>
<evidence type="ECO:0000256" key="2">
    <source>
        <dbReference type="ARBA" id="ARBA00022829"/>
    </source>
</evidence>
<sequence>GLVVRSFLGLGLSDVTNLSPAAFQKPMSAQNTPQSSARKRRCTSTVNYKEPSINS</sequence>
<reference evidence="5 6" key="1">
    <citation type="submission" date="2024-05" db="EMBL/GenBank/DDBJ databases">
        <title>Genome sequencing and assembly of Indian major carp, Cirrhinus mrigala (Hamilton, 1822).</title>
        <authorList>
            <person name="Mohindra V."/>
            <person name="Chowdhury L.M."/>
            <person name="Lal K."/>
            <person name="Jena J.K."/>
        </authorList>
    </citation>
    <scope>NUCLEOTIDE SEQUENCE [LARGE SCALE GENOMIC DNA]</scope>
    <source>
        <strain evidence="5">CM1030</strain>
        <tissue evidence="5">Blood</tissue>
    </source>
</reference>
<evidence type="ECO:0000256" key="3">
    <source>
        <dbReference type="SAM" id="MobiDB-lite"/>
    </source>
</evidence>
<dbReference type="EMBL" id="JAMKFB020000019">
    <property type="protein sequence ID" value="KAL0166463.1"/>
    <property type="molecule type" value="Genomic_DNA"/>
</dbReference>
<name>A0ABD0NX53_CIRMR</name>
<comment type="caution">
    <text evidence="5">The sequence shown here is derived from an EMBL/GenBank/DDBJ whole genome shotgun (WGS) entry which is preliminary data.</text>
</comment>
<evidence type="ECO:0000259" key="4">
    <source>
        <dbReference type="Pfam" id="PF07557"/>
    </source>
</evidence>
<feature type="domain" description="Shugoshin C-terminal" evidence="4">
    <location>
        <begin position="38"/>
        <end position="55"/>
    </location>
</feature>
<comment type="similarity">
    <text evidence="1">Belongs to the shugoshin family.</text>
</comment>
<feature type="compositionally biased region" description="Polar residues" evidence="3">
    <location>
        <begin position="27"/>
        <end position="36"/>
    </location>
</feature>
<evidence type="ECO:0000313" key="6">
    <source>
        <dbReference type="Proteomes" id="UP001529510"/>
    </source>
</evidence>
<dbReference type="InterPro" id="IPR011515">
    <property type="entry name" value="Shugoshin_C"/>
</dbReference>
<dbReference type="AlphaFoldDB" id="A0ABD0NX53"/>